<proteinExistence type="predicted"/>
<sequence length="235" mass="25704">MVHGRRGGRKSIAGECELLTSARDGSALSLTPAIVSISSDFDVKQCIELITVSPQNIGSKLGCSTTVQLVPKIKLTRLTQKLTQHASASLLRQNPLRVTFSACKTGLRPRKRAFSGLGLDFGVAPSPSPAFQLASPFARLAEKRACAYFSFPTYGKYTVQKDFTSSRDGCNNNFAFGTQILDNLTKLQLQNCSNSGFQNFPMDNFAWVQLQQDATLKCNGCNFRQGHLIEETTLL</sequence>
<protein>
    <submittedName>
        <fullName evidence="1">Uncharacterized protein</fullName>
    </submittedName>
</protein>
<evidence type="ECO:0000313" key="2">
    <source>
        <dbReference type="Proteomes" id="UP001215280"/>
    </source>
</evidence>
<gene>
    <name evidence="1" type="ORF">DFH07DRAFT_769461</name>
</gene>
<dbReference type="EMBL" id="JARJLG010000029">
    <property type="protein sequence ID" value="KAJ7767945.1"/>
    <property type="molecule type" value="Genomic_DNA"/>
</dbReference>
<evidence type="ECO:0000313" key="1">
    <source>
        <dbReference type="EMBL" id="KAJ7767945.1"/>
    </source>
</evidence>
<organism evidence="1 2">
    <name type="scientific">Mycena maculata</name>
    <dbReference type="NCBI Taxonomy" id="230809"/>
    <lineage>
        <taxon>Eukaryota</taxon>
        <taxon>Fungi</taxon>
        <taxon>Dikarya</taxon>
        <taxon>Basidiomycota</taxon>
        <taxon>Agaricomycotina</taxon>
        <taxon>Agaricomycetes</taxon>
        <taxon>Agaricomycetidae</taxon>
        <taxon>Agaricales</taxon>
        <taxon>Marasmiineae</taxon>
        <taxon>Mycenaceae</taxon>
        <taxon>Mycena</taxon>
    </lineage>
</organism>
<name>A0AAD7JMW0_9AGAR</name>
<accession>A0AAD7JMW0</accession>
<reference evidence="1" key="1">
    <citation type="submission" date="2023-03" db="EMBL/GenBank/DDBJ databases">
        <title>Massive genome expansion in bonnet fungi (Mycena s.s.) driven by repeated elements and novel gene families across ecological guilds.</title>
        <authorList>
            <consortium name="Lawrence Berkeley National Laboratory"/>
            <person name="Harder C.B."/>
            <person name="Miyauchi S."/>
            <person name="Viragh M."/>
            <person name="Kuo A."/>
            <person name="Thoen E."/>
            <person name="Andreopoulos B."/>
            <person name="Lu D."/>
            <person name="Skrede I."/>
            <person name="Drula E."/>
            <person name="Henrissat B."/>
            <person name="Morin E."/>
            <person name="Kohler A."/>
            <person name="Barry K."/>
            <person name="LaButti K."/>
            <person name="Morin E."/>
            <person name="Salamov A."/>
            <person name="Lipzen A."/>
            <person name="Mereny Z."/>
            <person name="Hegedus B."/>
            <person name="Baldrian P."/>
            <person name="Stursova M."/>
            <person name="Weitz H."/>
            <person name="Taylor A."/>
            <person name="Grigoriev I.V."/>
            <person name="Nagy L.G."/>
            <person name="Martin F."/>
            <person name="Kauserud H."/>
        </authorList>
    </citation>
    <scope>NUCLEOTIDE SEQUENCE</scope>
    <source>
        <strain evidence="1">CBHHK188m</strain>
    </source>
</reference>
<comment type="caution">
    <text evidence="1">The sequence shown here is derived from an EMBL/GenBank/DDBJ whole genome shotgun (WGS) entry which is preliminary data.</text>
</comment>
<dbReference type="AlphaFoldDB" id="A0AAD7JMW0"/>
<dbReference type="Proteomes" id="UP001215280">
    <property type="component" value="Unassembled WGS sequence"/>
</dbReference>
<keyword evidence="2" id="KW-1185">Reference proteome</keyword>